<comment type="function">
    <text evidence="11">RNA helicase.</text>
</comment>
<keyword evidence="2" id="KW-0540">Nuclease</keyword>
<feature type="domain" description="Helicase C-terminal" evidence="15">
    <location>
        <begin position="477"/>
        <end position="633"/>
    </location>
</feature>
<dbReference type="GO" id="GO:0003723">
    <property type="term" value="F:RNA binding"/>
    <property type="evidence" value="ECO:0007669"/>
    <property type="project" value="UniProtKB-UniRule"/>
</dbReference>
<evidence type="ECO:0000256" key="8">
    <source>
        <dbReference type="ARBA" id="ARBA00022884"/>
    </source>
</evidence>
<dbReference type="CDD" id="cd18787">
    <property type="entry name" value="SF2_C_DEAD"/>
    <property type="match status" value="1"/>
</dbReference>
<dbReference type="Proteomes" id="UP001230268">
    <property type="component" value="Unassembled WGS sequence"/>
</dbReference>
<name>A0AAD8US90_BABGI</name>
<dbReference type="SMART" id="SM00490">
    <property type="entry name" value="HELICc"/>
    <property type="match status" value="1"/>
</dbReference>
<dbReference type="InterPro" id="IPR000629">
    <property type="entry name" value="RNA-helicase_DEAD-box_CS"/>
</dbReference>
<sequence>MPFSEFGVDPDINRACVDLGWVLPTPIQAEAIPTILGGRDVCAAAETGSGKTAAFGIPCLQLVHEYLGGFSDSALPGDKSNGHKRSNGAPPLTLTSKAAPSANGNCTSDMSTERSIFFTGDNEVFYNGMTREFTCPPGTKWVGARIGRGIKGAGKYCFECKISSDGLYRFGWASADARYVVGMDWNSYGYGSTGKKSNTGKFVDYGIPFGKGDVVLCLIDLSEGTISFKLNDRNLGMAFKGKGFSDVMFPSVCGKGGIFTVNMHKITFPERGYTPAGLSHAIHVDDESSRPRSKCNETLCLIIEPTMELSRQTLENMKLYSKYITAPEITVSDSPGSNVVVTTLRSATKIPTGSVRILVMDEADELLKQDGREIERIVKTIREFSYGMGSKRLQVLMFSATLHSPTVVEHVESLTKSAQWIDLKGVPQVPDTVDVFAIELDPSRIYEFETRYPDPILDGLETVGHSSQRIKTLKPKCLVHILDKLNIASGVLFCRTNLDCENLCAYLDHLNKTRSSQMLNKYSATLLGGKLDQHRRKRNLEDFKNGIYRFLVCTDVAARGMDISNLPFCAMMNVSDCKFQFLHRVGRVGRANLRGLAIVISSNAPERVWYHTCTNKSKGKASSRFKIAETCRNYNLVDNGGCTIIYEEATYLEEAKKLMPPGRELPVMDADKFELPDSSDANYGEATFSMQQREFVHRMAYLSALSQRRFLINGSTRF</sequence>
<evidence type="ECO:0000256" key="5">
    <source>
        <dbReference type="ARBA" id="ARBA00022806"/>
    </source>
</evidence>
<dbReference type="InterPro" id="IPR013320">
    <property type="entry name" value="ConA-like_dom_sf"/>
</dbReference>
<keyword evidence="5 10" id="KW-0347">Helicase</keyword>
<evidence type="ECO:0000256" key="2">
    <source>
        <dbReference type="ARBA" id="ARBA00022722"/>
    </source>
</evidence>
<dbReference type="EMBL" id="JAVEPI010000001">
    <property type="protein sequence ID" value="KAK1444820.1"/>
    <property type="molecule type" value="Genomic_DNA"/>
</dbReference>
<dbReference type="GO" id="GO:0005524">
    <property type="term" value="F:ATP binding"/>
    <property type="evidence" value="ECO:0007669"/>
    <property type="project" value="UniProtKB-UniRule"/>
</dbReference>
<evidence type="ECO:0000259" key="14">
    <source>
        <dbReference type="PROSITE" id="PS51192"/>
    </source>
</evidence>
<keyword evidence="6" id="KW-0269">Exonuclease</keyword>
<evidence type="ECO:0000256" key="9">
    <source>
        <dbReference type="PROSITE-ProRule" id="PRU00552"/>
    </source>
</evidence>
<feature type="domain" description="B30.2/SPRY" evidence="13">
    <location>
        <begin position="84"/>
        <end position="273"/>
    </location>
</feature>
<keyword evidence="7 10" id="KW-0067">ATP-binding</keyword>
<evidence type="ECO:0000259" key="15">
    <source>
        <dbReference type="PROSITE" id="PS51194"/>
    </source>
</evidence>
<dbReference type="PANTHER" id="PTHR24031">
    <property type="entry name" value="RNA HELICASE"/>
    <property type="match status" value="1"/>
</dbReference>
<keyword evidence="4 10" id="KW-0378">Hydrolase</keyword>
<feature type="compositionally biased region" description="Polar residues" evidence="12">
    <location>
        <begin position="93"/>
        <end position="107"/>
    </location>
</feature>
<dbReference type="EC" id="3.6.4.13" evidence="11"/>
<keyword evidence="3 10" id="KW-0547">Nucleotide-binding</keyword>
<protein>
    <recommendedName>
        <fullName evidence="11">ATP-dependent RNA helicase</fullName>
        <ecNumber evidence="11">3.6.4.13</ecNumber>
    </recommendedName>
</protein>
<dbReference type="Pfam" id="PF00622">
    <property type="entry name" value="SPRY"/>
    <property type="match status" value="1"/>
</dbReference>
<reference evidence="17" key="1">
    <citation type="submission" date="2023-08" db="EMBL/GenBank/DDBJ databases">
        <title>Draft sequence of the Babesia gibsoni genome.</title>
        <authorList>
            <person name="Yamagishi J.Y."/>
            <person name="Xuan X.X."/>
        </authorList>
    </citation>
    <scope>NUCLEOTIDE SEQUENCE</scope>
    <source>
        <strain evidence="17">Azabu</strain>
    </source>
</reference>
<organism evidence="17 18">
    <name type="scientific">Babesia gibsoni</name>
    <dbReference type="NCBI Taxonomy" id="33632"/>
    <lineage>
        <taxon>Eukaryota</taxon>
        <taxon>Sar</taxon>
        <taxon>Alveolata</taxon>
        <taxon>Apicomplexa</taxon>
        <taxon>Aconoidasida</taxon>
        <taxon>Piroplasmida</taxon>
        <taxon>Babesiidae</taxon>
        <taxon>Babesia</taxon>
    </lineage>
</organism>
<dbReference type="PROSITE" id="PS51192">
    <property type="entry name" value="HELICASE_ATP_BIND_1"/>
    <property type="match status" value="1"/>
</dbReference>
<dbReference type="InterPro" id="IPR001650">
    <property type="entry name" value="Helicase_C-like"/>
</dbReference>
<comment type="similarity">
    <text evidence="1">Belongs to the DEAD box helicase family. DDX1 subfamily.</text>
</comment>
<evidence type="ECO:0000313" key="17">
    <source>
        <dbReference type="EMBL" id="KAK1444820.1"/>
    </source>
</evidence>
<gene>
    <name evidence="17" type="ORF">BgAZ_107260</name>
</gene>
<dbReference type="GO" id="GO:0004527">
    <property type="term" value="F:exonuclease activity"/>
    <property type="evidence" value="ECO:0007669"/>
    <property type="project" value="UniProtKB-KW"/>
</dbReference>
<evidence type="ECO:0000256" key="12">
    <source>
        <dbReference type="SAM" id="MobiDB-lite"/>
    </source>
</evidence>
<feature type="region of interest" description="Disordered" evidence="12">
    <location>
        <begin position="77"/>
        <end position="107"/>
    </location>
</feature>
<dbReference type="SMART" id="SM00487">
    <property type="entry name" value="DEXDc"/>
    <property type="match status" value="1"/>
</dbReference>
<dbReference type="Pfam" id="PF00271">
    <property type="entry name" value="Helicase_C"/>
    <property type="match status" value="1"/>
</dbReference>
<proteinExistence type="inferred from homology"/>
<dbReference type="AlphaFoldDB" id="A0AAD8US90"/>
<evidence type="ECO:0000256" key="6">
    <source>
        <dbReference type="ARBA" id="ARBA00022839"/>
    </source>
</evidence>
<dbReference type="Gene3D" id="3.40.50.300">
    <property type="entry name" value="P-loop containing nucleotide triphosphate hydrolases"/>
    <property type="match status" value="3"/>
</dbReference>
<evidence type="ECO:0000256" key="10">
    <source>
        <dbReference type="RuleBase" id="RU000492"/>
    </source>
</evidence>
<keyword evidence="18" id="KW-1185">Reference proteome</keyword>
<dbReference type="SMART" id="SM00449">
    <property type="entry name" value="SPRY"/>
    <property type="match status" value="1"/>
</dbReference>
<dbReference type="InterPro" id="IPR003877">
    <property type="entry name" value="SPRY_dom"/>
</dbReference>
<comment type="caution">
    <text evidence="17">The sequence shown here is derived from an EMBL/GenBank/DDBJ whole genome shotgun (WGS) entry which is preliminary data.</text>
</comment>
<comment type="catalytic activity">
    <reaction evidence="11">
        <text>ATP + H2O = ADP + phosphate + H(+)</text>
        <dbReference type="Rhea" id="RHEA:13065"/>
        <dbReference type="ChEBI" id="CHEBI:15377"/>
        <dbReference type="ChEBI" id="CHEBI:15378"/>
        <dbReference type="ChEBI" id="CHEBI:30616"/>
        <dbReference type="ChEBI" id="CHEBI:43474"/>
        <dbReference type="ChEBI" id="CHEBI:456216"/>
        <dbReference type="EC" id="3.6.4.13"/>
    </reaction>
</comment>
<dbReference type="InterPro" id="IPR014014">
    <property type="entry name" value="RNA_helicase_DEAD_Q_motif"/>
</dbReference>
<dbReference type="Pfam" id="PF00270">
    <property type="entry name" value="DEAD"/>
    <property type="match status" value="2"/>
</dbReference>
<dbReference type="InterPro" id="IPR043136">
    <property type="entry name" value="B30.2/SPRY_sf"/>
</dbReference>
<dbReference type="SUPFAM" id="SSF52540">
    <property type="entry name" value="P-loop containing nucleoside triphosphate hydrolases"/>
    <property type="match status" value="2"/>
</dbReference>
<dbReference type="SUPFAM" id="SSF49899">
    <property type="entry name" value="Concanavalin A-like lectins/glucanases"/>
    <property type="match status" value="1"/>
</dbReference>
<dbReference type="GO" id="GO:0003724">
    <property type="term" value="F:RNA helicase activity"/>
    <property type="evidence" value="ECO:0007669"/>
    <property type="project" value="UniProtKB-EC"/>
</dbReference>
<dbReference type="Gene3D" id="2.60.120.920">
    <property type="match status" value="1"/>
</dbReference>
<feature type="domain" description="Helicase ATP-binding" evidence="14">
    <location>
        <begin position="300"/>
        <end position="420"/>
    </location>
</feature>
<evidence type="ECO:0000259" key="16">
    <source>
        <dbReference type="PROSITE" id="PS51195"/>
    </source>
</evidence>
<evidence type="ECO:0000259" key="13">
    <source>
        <dbReference type="PROSITE" id="PS50188"/>
    </source>
</evidence>
<dbReference type="PROSITE" id="PS50188">
    <property type="entry name" value="B302_SPRY"/>
    <property type="match status" value="1"/>
</dbReference>
<dbReference type="InterPro" id="IPR027417">
    <property type="entry name" value="P-loop_NTPase"/>
</dbReference>
<comment type="domain">
    <text evidence="11">The helicase domain is involved in the stimulation of RELA transcriptional activity.</text>
</comment>
<dbReference type="InterPro" id="IPR011545">
    <property type="entry name" value="DEAD/DEAH_box_helicase_dom"/>
</dbReference>
<evidence type="ECO:0000256" key="3">
    <source>
        <dbReference type="ARBA" id="ARBA00022741"/>
    </source>
</evidence>
<evidence type="ECO:0000256" key="7">
    <source>
        <dbReference type="ARBA" id="ARBA00022840"/>
    </source>
</evidence>
<evidence type="ECO:0000256" key="4">
    <source>
        <dbReference type="ARBA" id="ARBA00022801"/>
    </source>
</evidence>
<dbReference type="InterPro" id="IPR014001">
    <property type="entry name" value="Helicase_ATP-bd"/>
</dbReference>
<feature type="short sequence motif" description="Q motif" evidence="9">
    <location>
        <begin position="1"/>
        <end position="29"/>
    </location>
</feature>
<evidence type="ECO:0000256" key="11">
    <source>
        <dbReference type="RuleBase" id="RU365068"/>
    </source>
</evidence>
<dbReference type="PROSITE" id="PS51194">
    <property type="entry name" value="HELICASE_CTER"/>
    <property type="match status" value="1"/>
</dbReference>
<keyword evidence="8 11" id="KW-0694">RNA-binding</keyword>
<feature type="domain" description="DEAD-box RNA helicase Q" evidence="16">
    <location>
        <begin position="1"/>
        <end position="29"/>
    </location>
</feature>
<accession>A0AAD8US90</accession>
<evidence type="ECO:0000313" key="18">
    <source>
        <dbReference type="Proteomes" id="UP001230268"/>
    </source>
</evidence>
<dbReference type="PROSITE" id="PS00039">
    <property type="entry name" value="DEAD_ATP_HELICASE"/>
    <property type="match status" value="1"/>
</dbReference>
<evidence type="ECO:0000256" key="1">
    <source>
        <dbReference type="ARBA" id="ARBA00008765"/>
    </source>
</evidence>
<dbReference type="InterPro" id="IPR001870">
    <property type="entry name" value="B30.2/SPRY"/>
</dbReference>
<dbReference type="PROSITE" id="PS51195">
    <property type="entry name" value="Q_MOTIF"/>
    <property type="match status" value="1"/>
</dbReference>